<dbReference type="AlphaFoldDB" id="A0AA88HJL2"/>
<dbReference type="EMBL" id="JAVRJZ010000017">
    <property type="protein sequence ID" value="KAK2710239.1"/>
    <property type="molecule type" value="Genomic_DNA"/>
</dbReference>
<gene>
    <name evidence="2" type="ORF">QYM36_013778</name>
</gene>
<dbReference type="EMBL" id="JAVRJZ010000017">
    <property type="protein sequence ID" value="KAK2710238.1"/>
    <property type="molecule type" value="Genomic_DNA"/>
</dbReference>
<evidence type="ECO:0000313" key="2">
    <source>
        <dbReference type="EMBL" id="KAK2710238.1"/>
    </source>
</evidence>
<dbReference type="Proteomes" id="UP001187531">
    <property type="component" value="Unassembled WGS sequence"/>
</dbReference>
<dbReference type="Pfam" id="PF15000">
    <property type="entry name" value="TUSC2"/>
    <property type="match status" value="1"/>
</dbReference>
<evidence type="ECO:0000256" key="1">
    <source>
        <dbReference type="SAM" id="MobiDB-lite"/>
    </source>
</evidence>
<dbReference type="PANTHER" id="PTHR15453:SF8">
    <property type="entry name" value="TUMOR SUPPRESSOR CANDIDATE 2"/>
    <property type="match status" value="1"/>
</dbReference>
<organism evidence="2 3">
    <name type="scientific">Artemia franciscana</name>
    <name type="common">Brine shrimp</name>
    <name type="synonym">Artemia sanfranciscana</name>
    <dbReference type="NCBI Taxonomy" id="6661"/>
    <lineage>
        <taxon>Eukaryota</taxon>
        <taxon>Metazoa</taxon>
        <taxon>Ecdysozoa</taxon>
        <taxon>Arthropoda</taxon>
        <taxon>Crustacea</taxon>
        <taxon>Branchiopoda</taxon>
        <taxon>Anostraca</taxon>
        <taxon>Artemiidae</taxon>
        <taxon>Artemia</taxon>
    </lineage>
</organism>
<dbReference type="GO" id="GO:0051881">
    <property type="term" value="P:regulation of mitochondrial membrane potential"/>
    <property type="evidence" value="ECO:0007669"/>
    <property type="project" value="TreeGrafter"/>
</dbReference>
<proteinExistence type="predicted"/>
<comment type="caution">
    <text evidence="2">The sequence shown here is derived from an EMBL/GenBank/DDBJ whole genome shotgun (WGS) entry which is preliminary data.</text>
</comment>
<name>A0AA88HJL2_ARTSF</name>
<keyword evidence="3" id="KW-1185">Reference proteome</keyword>
<dbReference type="GO" id="GO:0005739">
    <property type="term" value="C:mitochondrion"/>
    <property type="evidence" value="ECO:0007669"/>
    <property type="project" value="TreeGrafter"/>
</dbReference>
<protein>
    <recommendedName>
        <fullName evidence="4">Tumor suppressor candidate 2</fullName>
    </recommendedName>
</protein>
<dbReference type="PANTHER" id="PTHR15453">
    <property type="entry name" value="TUMOR SUPPRESSOR CANDIDATE 2"/>
    <property type="match status" value="1"/>
</dbReference>
<reference evidence="2" key="1">
    <citation type="submission" date="2023-07" db="EMBL/GenBank/DDBJ databases">
        <title>Chromosome-level genome assembly of Artemia franciscana.</title>
        <authorList>
            <person name="Jo E."/>
        </authorList>
    </citation>
    <scope>NUCLEOTIDE SEQUENCE</scope>
    <source>
        <tissue evidence="2">Whole body</tissue>
    </source>
</reference>
<accession>A0AA88HJL2</accession>
<evidence type="ECO:0008006" key="4">
    <source>
        <dbReference type="Google" id="ProtNLM"/>
    </source>
</evidence>
<dbReference type="InterPro" id="IPR029393">
    <property type="entry name" value="FUS1"/>
</dbReference>
<evidence type="ECO:0000313" key="3">
    <source>
        <dbReference type="Proteomes" id="UP001187531"/>
    </source>
</evidence>
<feature type="region of interest" description="Disordered" evidence="1">
    <location>
        <begin position="1"/>
        <end position="20"/>
    </location>
</feature>
<sequence length="95" mass="11179">MGNLWSRSSPSKKEFPADFETPPSILTNPFILFRSGSMFLDEDDDLAHEFYVEELQSGKKPRLRRVSQRRLRPQGKVRYPYPRINCDLPVVMYQT</sequence>